<name>A0ACC3C463_PYRYE</name>
<dbReference type="Proteomes" id="UP000798662">
    <property type="component" value="Chromosome 2"/>
</dbReference>
<accession>A0ACC3C463</accession>
<organism evidence="1 2">
    <name type="scientific">Pyropia yezoensis</name>
    <name type="common">Susabi-nori</name>
    <name type="synonym">Porphyra yezoensis</name>
    <dbReference type="NCBI Taxonomy" id="2788"/>
    <lineage>
        <taxon>Eukaryota</taxon>
        <taxon>Rhodophyta</taxon>
        <taxon>Bangiophyceae</taxon>
        <taxon>Bangiales</taxon>
        <taxon>Bangiaceae</taxon>
        <taxon>Pyropia</taxon>
    </lineage>
</organism>
<protein>
    <submittedName>
        <fullName evidence="1">Uncharacterized protein</fullName>
    </submittedName>
</protein>
<sequence length="1868" mass="187424">MPPVVADAAAPLLPSSLPTPTLPVASGRGGGSGGGSGSGGGGVGGGGGGGGGVRRRPRPHHPMVYSATDVDDVRTVELYAPSGWRAAAYAAACAAGLGVPALLLRGAERTRLRLTHRRVRCLAGWGGEGGLGGGAPPRLRVLAAVQSPRAKAEPGEGVEPPRERGGGRGEGERDAGTGGGGSGDGGGGGGAGSGGGVGGGAAGRGAPRSPRPPFSWVPARAESVTPLGTADVVAHIHLLAAGERDILAARFASYQRILRRAEEGVAVIGVLFEVQFRRFLLVDVSPAGGGGGGGGGGWGECAAANGEGHAWQDDSGGDSASSSADDGESTPWLLADSSLLLYSVPAVLAPRADELFDGPSVGGGGSDDAPRQSAPPRLGPSAAGLDSATATHRLRVYGPNALYAPVRPVWRLFAAELLNPVFLFQVASVVLWLFEHYVLYAATILATSLFGAALEATELHAAAARLARLAAGDGDGASVMALRNGTATRVPVRALVPGDVVRLAGDAPAPADCTLLAGSALCNEASLTGESSPVHKHPWVPGRHAARLSPAAAVAAAAPPLTDGQAGEYAVGILDAAEGRVWGGGSGGGSAGRALPVGSAVGTTRPAGGSGARTNGAATGAGLPVAGMSSSYVVDPPGASSYHDVPQELLVSSSPFAPSFVEDVLGGREDQGGGRPERDGEDWRSRCFHQQFKYEDEGEGARTSADGPAASRGTLNGDACPPAVRGSGFAAGGARGDASGADGSSVASGGTHGDESDSDTVASSSDGAWSELDVLAPRQPPAHLTRGYGSTTDLSRLASANEASPEADDSWAHGAHTIYAGTRVLQARRGALAVVTRTAASTMRGELVRDILVEQARDEGAVGAPENDVGDCGGTKGSGGSSTGPGTGNLLGEAYVVLAALLAVGIAGSAAAAVRFMSTFRLSAREAALEALDLITIAVPPSLPATISFGLAFALARLNRHGILCVRASVVTRAALVDVLCFDKTGTLTEEGLDVRALRLADDGRAGRAGAAAGARRPPQPRKPAKQPVLSPPIDVTDGCLHNATLPEDVERVMAACHTLAYVQGAVVGDEVDLKLFELTGWRLVDDGDDEGNASAGADGTPSSGQAAGGFPAPPSPPLSPSGVPMFMRVCRGNASVAVTRLLDFSSPLARMGVVAEWTLPDGSIASGVLIKGAPEVVASLCRRDTVPSDFAPVLAAYAAAGFRVLALASRDLSSPPGGVSGGGGGRSSSRGNRPSKVRQPVVPLDPLSAPREVLERDLRFLALVVLENRLKEDTSAVIAQLTSAAKLPCRMVTGDHARTAMAVALQCGILQAGSRVVLGDVALSGGPGPARTTTSAAASMAGSGGSGRAAAADTAPRVRFTLALNPRVRLTRAQVWAGILHGGGDELVLTGGAFRLLAAEYAALTAAAARPTLAAAPLPAASGGGLGWLADLPAPSASAVAVLPDEDAVVRLQRAFYGVALQRCSVWARMTAADKTALVRALASVSSPPLRVAMCGDGANDAGALREAFVGLSLRGTSADEPDDGADGGGSDDGGSGGGGSGNDHALSLPASSGGRGHDARHGDARDDDVDVEACRLLDADADDDRAAGSTSGHSQGSTSPATTGTRDHAEDFEAAASLAAPLTSRRATIRAMVDAVVQGRAAAAASLAAFCFMFLYSTIQFSSVAALYVEGAVIGDTQFLFVDLVIVLPLATLMGRTDAARGLGVAKPPGTLWHPRVVASGLGQAALQVAFQALALAAVRRAGLWVGPAAVLAQMGTGAHTLIVRTPAVSALWAFVNLQYVWTAVALNRGPPFRQPLPTNRPFAAAAAALTAVCLGILVAPPRAVRSALELVPLPAGLRGGLGALAVVNGAASIALDVVVGRRWGA</sequence>
<keyword evidence="2" id="KW-1185">Reference proteome</keyword>
<evidence type="ECO:0000313" key="1">
    <source>
        <dbReference type="EMBL" id="KAK1865099.1"/>
    </source>
</evidence>
<evidence type="ECO:0000313" key="2">
    <source>
        <dbReference type="Proteomes" id="UP000798662"/>
    </source>
</evidence>
<reference evidence="1" key="1">
    <citation type="submission" date="2019-11" db="EMBL/GenBank/DDBJ databases">
        <title>Nori genome reveals adaptations in red seaweeds to the harsh intertidal environment.</title>
        <authorList>
            <person name="Wang D."/>
            <person name="Mao Y."/>
        </authorList>
    </citation>
    <scope>NUCLEOTIDE SEQUENCE</scope>
    <source>
        <tissue evidence="1">Gametophyte</tissue>
    </source>
</reference>
<dbReference type="EMBL" id="CM020619">
    <property type="protein sequence ID" value="KAK1865099.1"/>
    <property type="molecule type" value="Genomic_DNA"/>
</dbReference>
<proteinExistence type="predicted"/>
<gene>
    <name evidence="1" type="ORF">I4F81_007634</name>
</gene>
<comment type="caution">
    <text evidence="1">The sequence shown here is derived from an EMBL/GenBank/DDBJ whole genome shotgun (WGS) entry which is preliminary data.</text>
</comment>